<dbReference type="Pfam" id="PF12679">
    <property type="entry name" value="ABC2_membrane_2"/>
    <property type="match status" value="1"/>
</dbReference>
<dbReference type="GO" id="GO:0140359">
    <property type="term" value="F:ABC-type transporter activity"/>
    <property type="evidence" value="ECO:0007669"/>
    <property type="project" value="InterPro"/>
</dbReference>
<evidence type="ECO:0000313" key="3">
    <source>
        <dbReference type="Proteomes" id="UP001152519"/>
    </source>
</evidence>
<feature type="transmembrane region" description="Helical" evidence="1">
    <location>
        <begin position="442"/>
        <end position="464"/>
    </location>
</feature>
<feature type="transmembrane region" description="Helical" evidence="1">
    <location>
        <begin position="324"/>
        <end position="344"/>
    </location>
</feature>
<evidence type="ECO:0000256" key="1">
    <source>
        <dbReference type="SAM" id="Phobius"/>
    </source>
</evidence>
<feature type="transmembrane region" description="Helical" evidence="1">
    <location>
        <begin position="365"/>
        <end position="393"/>
    </location>
</feature>
<dbReference type="Proteomes" id="UP001152519">
    <property type="component" value="Unassembled WGS sequence"/>
</dbReference>
<dbReference type="PANTHER" id="PTHR37305">
    <property type="entry name" value="INTEGRAL MEMBRANE PROTEIN-RELATED"/>
    <property type="match status" value="1"/>
</dbReference>
<feature type="transmembrane region" description="Helical" evidence="1">
    <location>
        <begin position="413"/>
        <end position="435"/>
    </location>
</feature>
<dbReference type="RefSeq" id="WP_251484140.1">
    <property type="nucleotide sequence ID" value="NZ_CAJSLV010000002.1"/>
</dbReference>
<reference evidence="2" key="1">
    <citation type="submission" date="2021-05" db="EMBL/GenBank/DDBJ databases">
        <authorList>
            <person name="Arsene-Ploetze F."/>
        </authorList>
    </citation>
    <scope>NUCLEOTIDE SEQUENCE</scope>
    <source>
        <strain evidence="2">DSM 42138</strain>
    </source>
</reference>
<keyword evidence="3" id="KW-1185">Reference proteome</keyword>
<organism evidence="2 3">
    <name type="scientific">Actinacidiphila cocklensis</name>
    <dbReference type="NCBI Taxonomy" id="887465"/>
    <lineage>
        <taxon>Bacteria</taxon>
        <taxon>Bacillati</taxon>
        <taxon>Actinomycetota</taxon>
        <taxon>Actinomycetes</taxon>
        <taxon>Kitasatosporales</taxon>
        <taxon>Streptomycetaceae</taxon>
        <taxon>Actinacidiphila</taxon>
    </lineage>
</organism>
<keyword evidence="1" id="KW-0472">Membrane</keyword>
<keyword evidence="1" id="KW-1133">Transmembrane helix</keyword>
<dbReference type="AlphaFoldDB" id="A0A9W4E0C2"/>
<proteinExistence type="predicted"/>
<dbReference type="Gene3D" id="2.60.120.200">
    <property type="match status" value="1"/>
</dbReference>
<feature type="transmembrane region" description="Helical" evidence="1">
    <location>
        <begin position="38"/>
        <end position="58"/>
    </location>
</feature>
<keyword evidence="1" id="KW-0812">Transmembrane</keyword>
<evidence type="ECO:0000313" key="2">
    <source>
        <dbReference type="EMBL" id="CAG6390948.1"/>
    </source>
</evidence>
<gene>
    <name evidence="2" type="ORF">SCOCK_100015</name>
</gene>
<feature type="transmembrane region" description="Helical" evidence="1">
    <location>
        <begin position="506"/>
        <end position="527"/>
    </location>
</feature>
<dbReference type="PANTHER" id="PTHR37305:SF1">
    <property type="entry name" value="MEMBRANE PROTEIN"/>
    <property type="match status" value="1"/>
</dbReference>
<dbReference type="EMBL" id="CAJSLV010000002">
    <property type="protein sequence ID" value="CAG6390948.1"/>
    <property type="molecule type" value="Genomic_DNA"/>
</dbReference>
<name>A0A9W4E0C2_9ACTN</name>
<comment type="caution">
    <text evidence="2">The sequence shown here is derived from an EMBL/GenBank/DDBJ whole genome shotgun (WGS) entry which is preliminary data.</text>
</comment>
<dbReference type="GO" id="GO:0005886">
    <property type="term" value="C:plasma membrane"/>
    <property type="evidence" value="ECO:0007669"/>
    <property type="project" value="UniProtKB-SubCell"/>
</dbReference>
<accession>A0A9W4E0C2</accession>
<protein>
    <submittedName>
        <fullName evidence="2">ABC-2 family transporter protein</fullName>
    </submittedName>
</protein>
<sequence>MTATTTATPYRSAQPVARDGFLRQLHGEWTKFRTVRGWVAGMLTACLVTVAVGLLGAAGNSISCAGPHGSSCHHTALTGPGGEEVRDGMTLVHRPLTGDGSITVRVTSLAGLYPPDGRVPADGDPTAGMVPGVQPWAKAGVIVKDGTKQGSAYAAVALTGSHGVRMQYDYTHDAAGTPGAVSASSPRWLRLTRAGDTLTGYDSADGTHWHTIGTAHLAGLPATVQAGLFSSSPEYLVTSKSLSGSSSNGGPSRATAVFDSVDLRGAAGARWTSDVIGGGGPADPGAAGLGYRQQGGTYTVTGSGDIAPVVPGRGSPAKTVESSLIGAFAGLVVVTVVATMFVTAEYRRGLIRTTLTASPRRGRVLAAKAVVIGAVSFATGLVAAAIAVPLVAAVEKGKGFPMHRTPFATDVRVVLGTAALFAVTAVLALALGTVLRRSAGAVTAVVVAIVLPYILAVAAVLPAGPSRWLTRLTPAAAFAVQQSVHQYAQVAAGYTPADGYFPLSPWAGLAVLCGYAAAVVAAAAVLLRRRDA</sequence>